<keyword evidence="3" id="KW-1185">Reference proteome</keyword>
<sequence>MPSCTVNGYSMEFVEAGQGEPVVLIHGSLNDYRYWAPQMEPLGAAYRVVAPSLRHYWPERWDGSGEGFRIDQHVEDMAAFLAALGQGPVRLIGHSRGGHIAFRLAERHPGLIGRLVLAEPGGELDESLGGAPVAGPGRQAQAFAEAAALVKSGDVEGGLRRFAEHTGGPGAWEKRSETRKTIGRDNAHTLAGQIDERRRPFSRAAAESIRVPTLLVHGANTQPSFIAIIDALERTMPGFAGRVSIPDAAHGMSSDNPAAFNAAVLAFLEAR</sequence>
<dbReference type="InterPro" id="IPR050228">
    <property type="entry name" value="Carboxylesterase_BioH"/>
</dbReference>
<dbReference type="RefSeq" id="WP_290318483.1">
    <property type="nucleotide sequence ID" value="NZ_JAUFPN010000178.1"/>
</dbReference>
<feature type="domain" description="AB hydrolase-1" evidence="1">
    <location>
        <begin position="21"/>
        <end position="256"/>
    </location>
</feature>
<dbReference type="InterPro" id="IPR029058">
    <property type="entry name" value="AB_hydrolase_fold"/>
</dbReference>
<evidence type="ECO:0000259" key="1">
    <source>
        <dbReference type="Pfam" id="PF00561"/>
    </source>
</evidence>
<dbReference type="Gene3D" id="3.40.50.1820">
    <property type="entry name" value="alpha/beta hydrolase"/>
    <property type="match status" value="1"/>
</dbReference>
<dbReference type="SUPFAM" id="SSF53474">
    <property type="entry name" value="alpha/beta-Hydrolases"/>
    <property type="match status" value="1"/>
</dbReference>
<keyword evidence="2" id="KW-0378">Hydrolase</keyword>
<organism evidence="2 3">
    <name type="scientific">Paeniroseomonas aquatica</name>
    <dbReference type="NCBI Taxonomy" id="373043"/>
    <lineage>
        <taxon>Bacteria</taxon>
        <taxon>Pseudomonadati</taxon>
        <taxon>Pseudomonadota</taxon>
        <taxon>Alphaproteobacteria</taxon>
        <taxon>Acetobacterales</taxon>
        <taxon>Acetobacteraceae</taxon>
        <taxon>Paeniroseomonas</taxon>
    </lineage>
</organism>
<dbReference type="Pfam" id="PF00561">
    <property type="entry name" value="Abhydrolase_1"/>
    <property type="match status" value="1"/>
</dbReference>
<proteinExistence type="predicted"/>
<evidence type="ECO:0000313" key="2">
    <source>
        <dbReference type="EMBL" id="MDN3566556.1"/>
    </source>
</evidence>
<dbReference type="PANTHER" id="PTHR43194">
    <property type="entry name" value="HYDROLASE ALPHA/BETA FOLD FAMILY"/>
    <property type="match status" value="1"/>
</dbReference>
<reference evidence="3" key="1">
    <citation type="journal article" date="2019" name="Int. J. Syst. Evol. Microbiol.">
        <title>The Global Catalogue of Microorganisms (GCM) 10K type strain sequencing project: providing services to taxonomists for standard genome sequencing and annotation.</title>
        <authorList>
            <consortium name="The Broad Institute Genomics Platform"/>
            <consortium name="The Broad Institute Genome Sequencing Center for Infectious Disease"/>
            <person name="Wu L."/>
            <person name="Ma J."/>
        </authorList>
    </citation>
    <scope>NUCLEOTIDE SEQUENCE [LARGE SCALE GENOMIC DNA]</scope>
    <source>
        <strain evidence="3">CECT 7131</strain>
    </source>
</reference>
<gene>
    <name evidence="2" type="ORF">QWZ14_19460</name>
</gene>
<dbReference type="EMBL" id="JAUFPN010000178">
    <property type="protein sequence ID" value="MDN3566556.1"/>
    <property type="molecule type" value="Genomic_DNA"/>
</dbReference>
<comment type="caution">
    <text evidence="2">The sequence shown here is derived from an EMBL/GenBank/DDBJ whole genome shotgun (WGS) entry which is preliminary data.</text>
</comment>
<dbReference type="PANTHER" id="PTHR43194:SF5">
    <property type="entry name" value="PIMELOYL-[ACYL-CARRIER PROTEIN] METHYL ESTER ESTERASE"/>
    <property type="match status" value="1"/>
</dbReference>
<name>A0ABT8A9X6_9PROT</name>
<dbReference type="GO" id="GO:0016787">
    <property type="term" value="F:hydrolase activity"/>
    <property type="evidence" value="ECO:0007669"/>
    <property type="project" value="UniProtKB-KW"/>
</dbReference>
<protein>
    <submittedName>
        <fullName evidence="2">Alpha/beta hydrolase</fullName>
    </submittedName>
</protein>
<dbReference type="Proteomes" id="UP001529369">
    <property type="component" value="Unassembled WGS sequence"/>
</dbReference>
<accession>A0ABT8A9X6</accession>
<evidence type="ECO:0000313" key="3">
    <source>
        <dbReference type="Proteomes" id="UP001529369"/>
    </source>
</evidence>
<dbReference type="InterPro" id="IPR000073">
    <property type="entry name" value="AB_hydrolase_1"/>
</dbReference>